<keyword evidence="3" id="KW-1185">Reference proteome</keyword>
<dbReference type="GeneID" id="6137755"/>
<proteinExistence type="predicted"/>
<dbReference type="RefSeq" id="WP_012318710.1">
    <property type="nucleotide sequence ID" value="NZ_BJXP01000025.1"/>
</dbReference>
<dbReference type="EMBL" id="JBEPNW010000002">
    <property type="protein sequence ID" value="MET3868985.1"/>
    <property type="molecule type" value="Genomic_DNA"/>
</dbReference>
<evidence type="ECO:0000313" key="2">
    <source>
        <dbReference type="EMBL" id="MET3868985.1"/>
    </source>
</evidence>
<keyword evidence="1" id="KW-0732">Signal</keyword>
<feature type="chain" id="PRO_5045571306" evidence="1">
    <location>
        <begin position="24"/>
        <end position="72"/>
    </location>
</feature>
<reference evidence="2 3" key="1">
    <citation type="submission" date="2024-06" db="EMBL/GenBank/DDBJ databases">
        <title>Genomics of switchgrass bacterial isolates.</title>
        <authorList>
            <person name="Shade A."/>
        </authorList>
    </citation>
    <scope>NUCLEOTIDE SEQUENCE [LARGE SCALE GENOMIC DNA]</scope>
    <source>
        <strain evidence="2 3">PvP084</strain>
    </source>
</reference>
<evidence type="ECO:0000313" key="3">
    <source>
        <dbReference type="Proteomes" id="UP001549119"/>
    </source>
</evidence>
<dbReference type="Proteomes" id="UP001549119">
    <property type="component" value="Unassembled WGS sequence"/>
</dbReference>
<evidence type="ECO:0000256" key="1">
    <source>
        <dbReference type="SAM" id="SignalP"/>
    </source>
</evidence>
<feature type="signal peptide" evidence="1">
    <location>
        <begin position="1"/>
        <end position="23"/>
    </location>
</feature>
<gene>
    <name evidence="2" type="ORF">ABIC20_006294</name>
</gene>
<name>A0ABV2NR41_9HYPH</name>
<accession>A0ABV2NR41</accession>
<comment type="caution">
    <text evidence="2">The sequence shown here is derived from an EMBL/GenBank/DDBJ whole genome shotgun (WGS) entry which is preliminary data.</text>
</comment>
<sequence length="72" mass="7424">MTAPQVIATIFFLVSAGSATALAVMAAASAVLDAVAEACDRPRPDAGRDRARRVSEAVCRLRRAALARAATP</sequence>
<organism evidence="2 3">
    <name type="scientific">Methylobacterium radiotolerans</name>
    <dbReference type="NCBI Taxonomy" id="31998"/>
    <lineage>
        <taxon>Bacteria</taxon>
        <taxon>Pseudomonadati</taxon>
        <taxon>Pseudomonadota</taxon>
        <taxon>Alphaproteobacteria</taxon>
        <taxon>Hyphomicrobiales</taxon>
        <taxon>Methylobacteriaceae</taxon>
        <taxon>Methylobacterium</taxon>
    </lineage>
</organism>
<protein>
    <submittedName>
        <fullName evidence="2">ApbE superfamily uncharacterized protein (UPF0280 family)</fullName>
    </submittedName>
</protein>